<dbReference type="InterPro" id="IPR010406">
    <property type="entry name" value="DUF1003"/>
</dbReference>
<evidence type="ECO:0000313" key="4">
    <source>
        <dbReference type="Proteomes" id="UP000238937"/>
    </source>
</evidence>
<name>A0A2T1G308_9CYAN</name>
<dbReference type="Pfam" id="PF06210">
    <property type="entry name" value="DUF1003"/>
    <property type="match status" value="1"/>
</dbReference>
<accession>A0A2T1G308</accession>
<evidence type="ECO:0000256" key="2">
    <source>
        <dbReference type="SAM" id="Phobius"/>
    </source>
</evidence>
<dbReference type="AlphaFoldDB" id="A0A2T1G308"/>
<feature type="region of interest" description="Disordered" evidence="1">
    <location>
        <begin position="1"/>
        <end position="21"/>
    </location>
</feature>
<evidence type="ECO:0000256" key="1">
    <source>
        <dbReference type="SAM" id="MobiDB-lite"/>
    </source>
</evidence>
<evidence type="ECO:0000313" key="3">
    <source>
        <dbReference type="EMBL" id="PSB51546.1"/>
    </source>
</evidence>
<proteinExistence type="predicted"/>
<gene>
    <name evidence="3" type="ORF">C7B77_21470</name>
</gene>
<comment type="caution">
    <text evidence="3">The sequence shown here is derived from an EMBL/GenBank/DDBJ whole genome shotgun (WGS) entry which is preliminary data.</text>
</comment>
<keyword evidence="4" id="KW-1185">Reference proteome</keyword>
<keyword evidence="2" id="KW-0472">Membrane</keyword>
<reference evidence="3 4" key="1">
    <citation type="submission" date="2018-03" db="EMBL/GenBank/DDBJ databases">
        <title>The ancient ancestry and fast evolution of plastids.</title>
        <authorList>
            <person name="Moore K.R."/>
            <person name="Magnabosco C."/>
            <person name="Momper L."/>
            <person name="Gold D.A."/>
            <person name="Bosak T."/>
            <person name="Fournier G.P."/>
        </authorList>
    </citation>
    <scope>NUCLEOTIDE SEQUENCE [LARGE SCALE GENOMIC DNA]</scope>
    <source>
        <strain evidence="3 4">CCALA 037</strain>
    </source>
</reference>
<organism evidence="3 4">
    <name type="scientific">Chamaesiphon polymorphus CCALA 037</name>
    <dbReference type="NCBI Taxonomy" id="2107692"/>
    <lineage>
        <taxon>Bacteria</taxon>
        <taxon>Bacillati</taxon>
        <taxon>Cyanobacteriota</taxon>
        <taxon>Cyanophyceae</taxon>
        <taxon>Gomontiellales</taxon>
        <taxon>Chamaesiphonaceae</taxon>
        <taxon>Chamaesiphon</taxon>
    </lineage>
</organism>
<sequence length="217" mass="24545">MKSHTNIEVETSHSTDDRSTVNISVPENTDVTVEVTEALPEQVLRNVETLTSHQDRHQQNTTADRRILNKIAAFFARPGFLYFQIGFFAVWIGCTNLAQRNIIPKNFPLFDLHLHGLEVASLLISTEVLIAQAHQEKVEEERTHLAIQLDLVTEQKIAKLISLVEELRTDLPNVKNRTDAEAEEMQQAIDPQAILDIIHKNATHTLTEELATKSEPN</sequence>
<dbReference type="Proteomes" id="UP000238937">
    <property type="component" value="Unassembled WGS sequence"/>
</dbReference>
<keyword evidence="2" id="KW-1133">Transmembrane helix</keyword>
<dbReference type="EMBL" id="PVWO01000355">
    <property type="protein sequence ID" value="PSB51546.1"/>
    <property type="molecule type" value="Genomic_DNA"/>
</dbReference>
<protein>
    <submittedName>
        <fullName evidence="3">DUF1003 domain-containing protein</fullName>
    </submittedName>
</protein>
<dbReference type="OrthoDB" id="9795736at2"/>
<dbReference type="RefSeq" id="WP_106309649.1">
    <property type="nucleotide sequence ID" value="NZ_PVWO01000355.1"/>
</dbReference>
<feature type="compositionally biased region" description="Basic and acidic residues" evidence="1">
    <location>
        <begin position="1"/>
        <end position="19"/>
    </location>
</feature>
<keyword evidence="2" id="KW-0812">Transmembrane</keyword>
<feature type="transmembrane region" description="Helical" evidence="2">
    <location>
        <begin position="74"/>
        <end position="93"/>
    </location>
</feature>